<evidence type="ECO:0000313" key="2">
    <source>
        <dbReference type="Proteomes" id="UP000305874"/>
    </source>
</evidence>
<proteinExistence type="predicted"/>
<dbReference type="RefSeq" id="WP_052698096.1">
    <property type="nucleotide sequence ID" value="NZ_DJHQ01000048.1"/>
</dbReference>
<reference evidence="2" key="2">
    <citation type="submission" date="2019-06" db="EMBL/GenBank/DDBJ databases">
        <title>Co-occurence of chitin degradation, pigmentation and bioactivity in marine Pseudoalteromonas.</title>
        <authorList>
            <person name="Sonnenschein E.C."/>
            <person name="Bech P.K."/>
        </authorList>
    </citation>
    <scope>NUCLEOTIDE SEQUENCE [LARGE SCALE GENOMIC DNA]</scope>
    <source>
        <strain evidence="2">S2897</strain>
    </source>
</reference>
<organism evidence="1 2">
    <name type="scientific">Pseudoalteromonas ruthenica</name>
    <dbReference type="NCBI Taxonomy" id="151081"/>
    <lineage>
        <taxon>Bacteria</taxon>
        <taxon>Pseudomonadati</taxon>
        <taxon>Pseudomonadota</taxon>
        <taxon>Gammaproteobacteria</taxon>
        <taxon>Alteromonadales</taxon>
        <taxon>Pseudoalteromonadaceae</taxon>
        <taxon>Pseudoalteromonas</taxon>
    </lineage>
</organism>
<evidence type="ECO:0000313" key="1">
    <source>
        <dbReference type="EMBL" id="TMP87699.1"/>
    </source>
</evidence>
<dbReference type="STRING" id="151081.TW72_04650"/>
<comment type="caution">
    <text evidence="1">The sequence shown here is derived from an EMBL/GenBank/DDBJ whole genome shotgun (WGS) entry which is preliminary data.</text>
</comment>
<dbReference type="EMBL" id="PNCG01000005">
    <property type="protein sequence ID" value="TMP87699.1"/>
    <property type="molecule type" value="Genomic_DNA"/>
</dbReference>
<dbReference type="OrthoDB" id="6313956at2"/>
<reference evidence="1 2" key="1">
    <citation type="submission" date="2017-12" db="EMBL/GenBank/DDBJ databases">
        <authorList>
            <person name="Paulsen S."/>
            <person name="Gram L.K."/>
        </authorList>
    </citation>
    <scope>NUCLEOTIDE SEQUENCE [LARGE SCALE GENOMIC DNA]</scope>
    <source>
        <strain evidence="1 2">S2897</strain>
    </source>
</reference>
<name>A0A5S3Z623_9GAMM</name>
<accession>A0A5S3Z623</accession>
<sequence length="284" mass="31522">MSVIESYGTMNKHLLVTAFSASVLLASGCTTMETTLAPVPEKVRMPIKPSLSERTYILEYQYAHQAPRVKSVQLPAHPITRGQSVVIESEQVALTERLRNRLVAILNDKQLTVISDRKQADYVLSINQLDISETESIEYQLANATVFGESDLAQQFTTKQCSNILGSVSMKLSHQSSQDVVWFAKSSIDTASFQRNPLRYKLVMSDHIENLEQVQQFVNTHNAPDAMQKRGAQPAPQAPQYIVRTKSSGLSKIAGACEQAEVSALVPDLHYYLSGILLEKINVN</sequence>
<dbReference type="Proteomes" id="UP000305874">
    <property type="component" value="Unassembled WGS sequence"/>
</dbReference>
<protein>
    <submittedName>
        <fullName evidence="1">Uncharacterized protein</fullName>
    </submittedName>
</protein>
<gene>
    <name evidence="1" type="ORF">CWC05_07550</name>
</gene>
<dbReference type="GeneID" id="58227777"/>
<dbReference type="AlphaFoldDB" id="A0A5S3Z623"/>